<dbReference type="SMART" id="SM01425">
    <property type="entry name" value="EsV_1_7"/>
    <property type="match status" value="2"/>
</dbReference>
<feature type="region of interest" description="Disordered" evidence="1">
    <location>
        <begin position="97"/>
        <end position="124"/>
    </location>
</feature>
<feature type="compositionally biased region" description="Gly residues" evidence="1">
    <location>
        <begin position="144"/>
        <end position="156"/>
    </location>
</feature>
<feature type="compositionally biased region" description="Polar residues" evidence="1">
    <location>
        <begin position="100"/>
        <end position="111"/>
    </location>
</feature>
<dbReference type="OrthoDB" id="10636275at2759"/>
<evidence type="ECO:0000256" key="1">
    <source>
        <dbReference type="SAM" id="MobiDB-lite"/>
    </source>
</evidence>
<feature type="compositionally biased region" description="Low complexity" evidence="1">
    <location>
        <begin position="112"/>
        <end position="124"/>
    </location>
</feature>
<dbReference type="AlphaFoldDB" id="D7G4L4"/>
<dbReference type="Gene3D" id="6.10.140.110">
    <property type="match status" value="1"/>
</dbReference>
<dbReference type="InterPro" id="IPR043822">
    <property type="entry name" value="EsV_1_7_cys"/>
</dbReference>
<dbReference type="EMBL" id="FN649760">
    <property type="protein sequence ID" value="CBJ48917.1"/>
    <property type="molecule type" value="Genomic_DNA"/>
</dbReference>
<gene>
    <name evidence="2" type="ORF">Esi_0057_0101</name>
</gene>
<proteinExistence type="predicted"/>
<keyword evidence="3" id="KW-1185">Reference proteome</keyword>
<feature type="region of interest" description="Disordered" evidence="1">
    <location>
        <begin position="142"/>
        <end position="211"/>
    </location>
</feature>
<dbReference type="Pfam" id="PF19114">
    <property type="entry name" value="EsV_1_7_cys"/>
    <property type="match status" value="2"/>
</dbReference>
<organism evidence="2 3">
    <name type="scientific">Ectocarpus siliculosus</name>
    <name type="common">Brown alga</name>
    <name type="synonym">Conferva siliculosa</name>
    <dbReference type="NCBI Taxonomy" id="2880"/>
    <lineage>
        <taxon>Eukaryota</taxon>
        <taxon>Sar</taxon>
        <taxon>Stramenopiles</taxon>
        <taxon>Ochrophyta</taxon>
        <taxon>PX clade</taxon>
        <taxon>Phaeophyceae</taxon>
        <taxon>Ectocarpales</taxon>
        <taxon>Ectocarpaceae</taxon>
        <taxon>Ectocarpus</taxon>
    </lineage>
</organism>
<reference evidence="2 3" key="1">
    <citation type="journal article" date="2010" name="Nature">
        <title>The Ectocarpus genome and the independent evolution of multicellularity in brown algae.</title>
        <authorList>
            <person name="Cock J.M."/>
            <person name="Sterck L."/>
            <person name="Rouze P."/>
            <person name="Scornet D."/>
            <person name="Allen A.E."/>
            <person name="Amoutzias G."/>
            <person name="Anthouard V."/>
            <person name="Artiguenave F."/>
            <person name="Aury J.M."/>
            <person name="Badger J.H."/>
            <person name="Beszteri B."/>
            <person name="Billiau K."/>
            <person name="Bonnet E."/>
            <person name="Bothwell J.H."/>
            <person name="Bowler C."/>
            <person name="Boyen C."/>
            <person name="Brownlee C."/>
            <person name="Carrano C.J."/>
            <person name="Charrier B."/>
            <person name="Cho G.Y."/>
            <person name="Coelho S.M."/>
            <person name="Collen J."/>
            <person name="Corre E."/>
            <person name="Da Silva C."/>
            <person name="Delage L."/>
            <person name="Delaroque N."/>
            <person name="Dittami S.M."/>
            <person name="Doulbeau S."/>
            <person name="Elias M."/>
            <person name="Farnham G."/>
            <person name="Gachon C.M."/>
            <person name="Gschloessl B."/>
            <person name="Heesch S."/>
            <person name="Jabbari K."/>
            <person name="Jubin C."/>
            <person name="Kawai H."/>
            <person name="Kimura K."/>
            <person name="Kloareg B."/>
            <person name="Kupper F.C."/>
            <person name="Lang D."/>
            <person name="Le Bail A."/>
            <person name="Leblanc C."/>
            <person name="Lerouge P."/>
            <person name="Lohr M."/>
            <person name="Lopez P.J."/>
            <person name="Martens C."/>
            <person name="Maumus F."/>
            <person name="Michel G."/>
            <person name="Miranda-Saavedra D."/>
            <person name="Morales J."/>
            <person name="Moreau H."/>
            <person name="Motomura T."/>
            <person name="Nagasato C."/>
            <person name="Napoli C.A."/>
            <person name="Nelson D.R."/>
            <person name="Nyvall-Collen P."/>
            <person name="Peters A.F."/>
            <person name="Pommier C."/>
            <person name="Potin P."/>
            <person name="Poulain J."/>
            <person name="Quesneville H."/>
            <person name="Read B."/>
            <person name="Rensing S.A."/>
            <person name="Ritter A."/>
            <person name="Rousvoal S."/>
            <person name="Samanta M."/>
            <person name="Samson G."/>
            <person name="Schroeder D.C."/>
            <person name="Segurens B."/>
            <person name="Strittmatter M."/>
            <person name="Tonon T."/>
            <person name="Tregear J.W."/>
            <person name="Valentin K."/>
            <person name="von Dassow P."/>
            <person name="Yamagishi T."/>
            <person name="Van de Peer Y."/>
            <person name="Wincker P."/>
        </authorList>
    </citation>
    <scope>NUCLEOTIDE SEQUENCE [LARGE SCALE GENOMIC DNA]</scope>
    <source>
        <strain evidence="3">Ec32 / CCAP1310/4</strain>
    </source>
</reference>
<evidence type="ECO:0000313" key="2">
    <source>
        <dbReference type="EMBL" id="CBJ48917.1"/>
    </source>
</evidence>
<protein>
    <recommendedName>
        <fullName evidence="4">EsV-1-7</fullName>
    </recommendedName>
</protein>
<sequence length="507" mass="49159">MADAGTTTAELTAVAEDLAKTSAKIESVEMALSGQGVYLGITDKDTLLSQLDVLQKKEAQLQTKELFIMAAVAGASASAVQAASISVAFPPVGALPTGTAPASTDTSMEELTSSSSSSSSSTTTTTSATAAAVVVPVPATAAGSSGGGGGGGGIAHGGPDNSSGEHGDATTGQDGHHVADDSDFGGAEVGGQEVVVPDGGDIGVASGAPSPTVEAGAAQVAATLEGGGVTDVTEGVLNAGVTPAAGYVSGGGGDGGAVGVVHGDVQIALASPHQLLAQSPAPELSSPTLHVNGAPGAAAELPPSLEAVGVSPAQHHAAAAGGASSPAEGARGEEYALAGRGASLLGRHGGAIGAHVGVVGGGQGGAVGCGGPLRSVKRRAGDGGAGISQAAGSNKRRARASARCQYPGCMTARTFGRQGDRQASFCAVHKEEGMINIKGRRCNSPGCQHRPGFAMPGEKRGKFCASHRQPGMIDVVRSRAETVTVSLSTDGRGNVPPAAGHTSSNAR</sequence>
<evidence type="ECO:0000313" key="3">
    <source>
        <dbReference type="Proteomes" id="UP000002630"/>
    </source>
</evidence>
<feature type="region of interest" description="Disordered" evidence="1">
    <location>
        <begin position="487"/>
        <end position="507"/>
    </location>
</feature>
<dbReference type="InParanoid" id="D7G4L4"/>
<feature type="region of interest" description="Disordered" evidence="1">
    <location>
        <begin position="279"/>
        <end position="298"/>
    </location>
</feature>
<evidence type="ECO:0008006" key="4">
    <source>
        <dbReference type="Google" id="ProtNLM"/>
    </source>
</evidence>
<dbReference type="Proteomes" id="UP000002630">
    <property type="component" value="Unassembled WGS sequence"/>
</dbReference>
<accession>D7G4L4</accession>
<feature type="compositionally biased region" description="Basic and acidic residues" evidence="1">
    <location>
        <begin position="163"/>
        <end position="180"/>
    </location>
</feature>
<name>D7G4L4_ECTSI</name>